<reference evidence="3 4" key="1">
    <citation type="submission" date="2019-03" db="EMBL/GenBank/DDBJ databases">
        <title>Genomic Encyclopedia of Type Strains, Phase IV (KMG-IV): sequencing the most valuable type-strain genomes for metagenomic binning, comparative biology and taxonomic classification.</title>
        <authorList>
            <person name="Goeker M."/>
        </authorList>
    </citation>
    <scope>NUCLEOTIDE SEQUENCE [LARGE SCALE GENOMIC DNA]</scope>
    <source>
        <strain evidence="3 4">DSM 2132</strain>
    </source>
</reference>
<feature type="domain" description="MIP18 family-like" evidence="2">
    <location>
        <begin position="74"/>
        <end position="145"/>
    </location>
</feature>
<feature type="region of interest" description="Disordered" evidence="1">
    <location>
        <begin position="1"/>
        <end position="67"/>
    </location>
</feature>
<dbReference type="InterPro" id="IPR034904">
    <property type="entry name" value="FSCA_dom_sf"/>
</dbReference>
<dbReference type="InParanoid" id="A0A4R2PKV1"/>
<dbReference type="AlphaFoldDB" id="A0A4R2PKV1"/>
<dbReference type="Pfam" id="PF01883">
    <property type="entry name" value="FeS_assembly_P"/>
    <property type="match status" value="1"/>
</dbReference>
<dbReference type="Gene3D" id="3.30.300.130">
    <property type="entry name" value="Fe-S cluster assembly (FSCA)"/>
    <property type="match status" value="1"/>
</dbReference>
<feature type="compositionally biased region" description="Gly residues" evidence="1">
    <location>
        <begin position="57"/>
        <end position="66"/>
    </location>
</feature>
<accession>A0A4R2PKV1</accession>
<dbReference type="PANTHER" id="PTHR42831">
    <property type="entry name" value="FE-S PROTEIN MATURATION AUXILIARY FACTOR YITW"/>
    <property type="match status" value="1"/>
</dbReference>
<comment type="caution">
    <text evidence="3">The sequence shown here is derived from an EMBL/GenBank/DDBJ whole genome shotgun (WGS) entry which is preliminary data.</text>
</comment>
<dbReference type="InterPro" id="IPR052339">
    <property type="entry name" value="Fe-S_Maturation_MIP18"/>
</dbReference>
<dbReference type="InterPro" id="IPR002744">
    <property type="entry name" value="MIP18-like"/>
</dbReference>
<proteinExistence type="predicted"/>
<dbReference type="SUPFAM" id="SSF117916">
    <property type="entry name" value="Fe-S cluster assembly (FSCA) domain-like"/>
    <property type="match status" value="1"/>
</dbReference>
<evidence type="ECO:0000259" key="2">
    <source>
        <dbReference type="Pfam" id="PF01883"/>
    </source>
</evidence>
<dbReference type="PANTHER" id="PTHR42831:SF1">
    <property type="entry name" value="FE-S PROTEIN MATURATION AUXILIARY FACTOR YITW"/>
    <property type="match status" value="1"/>
</dbReference>
<name>A0A4R2PKV1_RHOSA</name>
<dbReference type="RefSeq" id="WP_200287330.1">
    <property type="nucleotide sequence ID" value="NZ_JACIGF010000003.1"/>
</dbReference>
<sequence>MTDRDYMTLNQKDAPETPERPVFTPQAGSQFMAEFMASDAAPGEAGTAADGAAADGSNGGASGSGGAVDPAQVEANVIANLRTVFDPEIPVNIYELGLIYAVEVDGDNNVDIVMTLTSPHCPVAESLPMEVEQKAREAEGANEVSLDLVFDPPWDLSKMSDEAKLELGML</sequence>
<gene>
    <name evidence="3" type="ORF">EV659_10399</name>
</gene>
<dbReference type="Proteomes" id="UP000295399">
    <property type="component" value="Unassembled WGS sequence"/>
</dbReference>
<evidence type="ECO:0000256" key="1">
    <source>
        <dbReference type="SAM" id="MobiDB-lite"/>
    </source>
</evidence>
<organism evidence="3 4">
    <name type="scientific">Rhodothalassium salexigens DSM 2132</name>
    <dbReference type="NCBI Taxonomy" id="1188247"/>
    <lineage>
        <taxon>Bacteria</taxon>
        <taxon>Pseudomonadati</taxon>
        <taxon>Pseudomonadota</taxon>
        <taxon>Alphaproteobacteria</taxon>
        <taxon>Rhodothalassiales</taxon>
        <taxon>Rhodothalassiaceae</taxon>
        <taxon>Rhodothalassium</taxon>
    </lineage>
</organism>
<keyword evidence="4" id="KW-1185">Reference proteome</keyword>
<evidence type="ECO:0000313" key="3">
    <source>
        <dbReference type="EMBL" id="TCP36212.1"/>
    </source>
</evidence>
<feature type="compositionally biased region" description="Low complexity" evidence="1">
    <location>
        <begin position="37"/>
        <end position="56"/>
    </location>
</feature>
<protein>
    <submittedName>
        <fullName evidence="3">FeS assembly SUF system protein</fullName>
    </submittedName>
</protein>
<evidence type="ECO:0000313" key="4">
    <source>
        <dbReference type="Proteomes" id="UP000295399"/>
    </source>
</evidence>
<dbReference type="EMBL" id="SLXO01000003">
    <property type="protein sequence ID" value="TCP36212.1"/>
    <property type="molecule type" value="Genomic_DNA"/>
</dbReference>